<dbReference type="Proteomes" id="UP000755667">
    <property type="component" value="Unassembled WGS sequence"/>
</dbReference>
<dbReference type="Proteomes" id="UP000809440">
    <property type="component" value="Unassembled WGS sequence"/>
</dbReference>
<dbReference type="GO" id="GO:0003700">
    <property type="term" value="F:DNA-binding transcription factor activity"/>
    <property type="evidence" value="ECO:0007669"/>
    <property type="project" value="InterPro"/>
</dbReference>
<evidence type="ECO:0000313" key="5">
    <source>
        <dbReference type="Proteomes" id="UP000809440"/>
    </source>
</evidence>
<dbReference type="RefSeq" id="WP_085628581.1">
    <property type="nucleotide sequence ID" value="NZ_JAFBWU010000009.1"/>
</dbReference>
<evidence type="ECO:0000313" key="2">
    <source>
        <dbReference type="EMBL" id="MBM2413560.1"/>
    </source>
</evidence>
<feature type="domain" description="HTH rpiR-type" evidence="1">
    <location>
        <begin position="7"/>
        <end position="83"/>
    </location>
</feature>
<dbReference type="PANTHER" id="PTHR30514">
    <property type="entry name" value="GLUCOKINASE"/>
    <property type="match status" value="1"/>
</dbReference>
<dbReference type="GeneID" id="62640309"/>
<dbReference type="InterPro" id="IPR036388">
    <property type="entry name" value="WH-like_DNA-bd_sf"/>
</dbReference>
<name>A0A9Q2RY80_9RHOB</name>
<reference evidence="2 5" key="1">
    <citation type="submission" date="2021-01" db="EMBL/GenBank/DDBJ databases">
        <title>Diatom-associated Roseobacters Show Island Model of Population Structure.</title>
        <authorList>
            <person name="Qu L."/>
            <person name="Feng X."/>
            <person name="Chen Y."/>
            <person name="Li L."/>
            <person name="Wang X."/>
            <person name="Hu Z."/>
            <person name="Wang H."/>
            <person name="Luo H."/>
        </authorList>
    </citation>
    <scope>NUCLEOTIDE SEQUENCE</scope>
    <source>
        <strain evidence="3 5">CC28-63</strain>
        <strain evidence="2">CC28-69</strain>
    </source>
</reference>
<dbReference type="Gene3D" id="3.40.50.10490">
    <property type="entry name" value="Glucose-6-phosphate isomerase like protein, domain 1"/>
    <property type="match status" value="1"/>
</dbReference>
<dbReference type="InterPro" id="IPR009057">
    <property type="entry name" value="Homeodomain-like_sf"/>
</dbReference>
<evidence type="ECO:0000313" key="3">
    <source>
        <dbReference type="EMBL" id="MBM2418229.1"/>
    </source>
</evidence>
<keyword evidence="5" id="KW-1185">Reference proteome</keyword>
<dbReference type="SUPFAM" id="SSF53697">
    <property type="entry name" value="SIS domain"/>
    <property type="match status" value="1"/>
</dbReference>
<gene>
    <name evidence="2" type="ORF">JQX41_14690</name>
    <name evidence="3" type="ORF">JQX48_14700</name>
</gene>
<comment type="caution">
    <text evidence="2">The sequence shown here is derived from an EMBL/GenBank/DDBJ whole genome shotgun (WGS) entry which is preliminary data.</text>
</comment>
<dbReference type="InterPro" id="IPR047640">
    <property type="entry name" value="RpiR-like"/>
</dbReference>
<dbReference type="GO" id="GO:1901135">
    <property type="term" value="P:carbohydrate derivative metabolic process"/>
    <property type="evidence" value="ECO:0007669"/>
    <property type="project" value="InterPro"/>
</dbReference>
<protein>
    <submittedName>
        <fullName evidence="2">MurR/RpiR family transcriptional regulator</fullName>
    </submittedName>
</protein>
<dbReference type="GO" id="GO:0003677">
    <property type="term" value="F:DNA binding"/>
    <property type="evidence" value="ECO:0007669"/>
    <property type="project" value="InterPro"/>
</dbReference>
<dbReference type="EMBL" id="JAFBXF010000009">
    <property type="protein sequence ID" value="MBM2418229.1"/>
    <property type="molecule type" value="Genomic_DNA"/>
</dbReference>
<dbReference type="PROSITE" id="PS51071">
    <property type="entry name" value="HTH_RPIR"/>
    <property type="match status" value="1"/>
</dbReference>
<dbReference type="InterPro" id="IPR046348">
    <property type="entry name" value="SIS_dom_sf"/>
</dbReference>
<dbReference type="Gene3D" id="1.10.10.10">
    <property type="entry name" value="Winged helix-like DNA-binding domain superfamily/Winged helix DNA-binding domain"/>
    <property type="match status" value="1"/>
</dbReference>
<dbReference type="InterPro" id="IPR000281">
    <property type="entry name" value="HTH_RpiR"/>
</dbReference>
<dbReference type="EMBL" id="JAFBXE010000009">
    <property type="protein sequence ID" value="MBM2413560.1"/>
    <property type="molecule type" value="Genomic_DNA"/>
</dbReference>
<dbReference type="PANTHER" id="PTHR30514:SF18">
    <property type="entry name" value="RPIR-FAMILY TRANSCRIPTIONAL REGULATOR"/>
    <property type="match status" value="1"/>
</dbReference>
<evidence type="ECO:0000313" key="4">
    <source>
        <dbReference type="Proteomes" id="UP000755667"/>
    </source>
</evidence>
<proteinExistence type="predicted"/>
<accession>A0A9Q2RY80</accession>
<dbReference type="OrthoDB" id="3237351at2"/>
<evidence type="ECO:0000259" key="1">
    <source>
        <dbReference type="PROSITE" id="PS51071"/>
    </source>
</evidence>
<dbReference type="Pfam" id="PF01418">
    <property type="entry name" value="HTH_6"/>
    <property type="match status" value="1"/>
</dbReference>
<dbReference type="AlphaFoldDB" id="A0A9Q2RY80"/>
<sequence>MKQRTPKTFMARVRAILPDLHPTERRLAEAVLDFPGDMAGYSASEIAGLAEVSNATVSRFVRKLGYASYDEARKAVREEGRTGSALLRFGTGQNDTINTAGRHLDQSRANLDATYGSLASDEIDSLAHALHKARRVWLAGFRAGYPLASYLGWQITQVLPSVSVVPRPGETLAESVATLSADDVAIVLLLRRNPKIAWSLAETAVDSGAQVALIGDVPSMEALPARWHITCATTSSGPLLNHVSVMAVCNLVAARCLEVSGPSGRKRMGDIEDMHERLAEL</sequence>
<organism evidence="2 4">
    <name type="scientific">Marivita cryptomonadis</name>
    <dbReference type="NCBI Taxonomy" id="505252"/>
    <lineage>
        <taxon>Bacteria</taxon>
        <taxon>Pseudomonadati</taxon>
        <taxon>Pseudomonadota</taxon>
        <taxon>Alphaproteobacteria</taxon>
        <taxon>Rhodobacterales</taxon>
        <taxon>Roseobacteraceae</taxon>
        <taxon>Marivita</taxon>
    </lineage>
</organism>
<dbReference type="SUPFAM" id="SSF46689">
    <property type="entry name" value="Homeodomain-like"/>
    <property type="match status" value="1"/>
</dbReference>
<dbReference type="GO" id="GO:0097367">
    <property type="term" value="F:carbohydrate derivative binding"/>
    <property type="evidence" value="ECO:0007669"/>
    <property type="project" value="InterPro"/>
</dbReference>